<dbReference type="AlphaFoldDB" id="A0A2T2NTV0"/>
<feature type="compositionally biased region" description="Basic and acidic residues" evidence="1">
    <location>
        <begin position="180"/>
        <end position="190"/>
    </location>
</feature>
<organism evidence="2 3">
    <name type="scientific">Corynespora cassiicola Philippines</name>
    <dbReference type="NCBI Taxonomy" id="1448308"/>
    <lineage>
        <taxon>Eukaryota</taxon>
        <taxon>Fungi</taxon>
        <taxon>Dikarya</taxon>
        <taxon>Ascomycota</taxon>
        <taxon>Pezizomycotina</taxon>
        <taxon>Dothideomycetes</taxon>
        <taxon>Pleosporomycetidae</taxon>
        <taxon>Pleosporales</taxon>
        <taxon>Corynesporascaceae</taxon>
        <taxon>Corynespora</taxon>
    </lineage>
</organism>
<accession>A0A2T2NTV0</accession>
<proteinExistence type="predicted"/>
<evidence type="ECO:0000313" key="2">
    <source>
        <dbReference type="EMBL" id="PSN68865.1"/>
    </source>
</evidence>
<feature type="compositionally biased region" description="Basic and acidic residues" evidence="1">
    <location>
        <begin position="416"/>
        <end position="444"/>
    </location>
</feature>
<dbReference type="GO" id="GO:0003729">
    <property type="term" value="F:mRNA binding"/>
    <property type="evidence" value="ECO:0007669"/>
    <property type="project" value="InterPro"/>
</dbReference>
<feature type="compositionally biased region" description="Basic and acidic residues" evidence="1">
    <location>
        <begin position="215"/>
        <end position="263"/>
    </location>
</feature>
<sequence>MDAEMMDVSYDVDIDVGARPDNSAQPAVQPVTEPATGDDRPVPAAYFESLDDIPKKHDPWPETLNLHGVDNFDPNDPLYYAMEHCPPQLRVKQTRWINDSSVNLEYYTADDATHALAALTHPDAGDPASLSADTPRRARGWTKNPEAILTIRVANSGDQKQRGAANRSGYYRQNPSVRGGGREREREREPRRRARRSPEPRPVILDYDGAPPADPQRRDFDERMSYDSGPDSRRGRRNGDRDRSDRNDRDRGDRGSRRIEVDSYRPGSRSPESRYGRLRNRSASPGGYEGDGRLGFDEDGTSMRRRYRSRSRSRSDRRRQAAPSGKWIHDRASYGERGYGSSREVNEQRASFSSSNRNDSEMITKHRRSDATDETASARKGSLLSRMTKDGQPLSKPSLASRITRDDDDESTFGRLKNDFSMPRDDNDFEPVHKRDLASRITRDDTDDDDNGINIRGRSDQGPGFNIRGSASKNGDINIRGVAASRY</sequence>
<reference evidence="2 3" key="1">
    <citation type="journal article" date="2018" name="Front. Microbiol.">
        <title>Genome-Wide Analysis of Corynespora cassiicola Leaf Fall Disease Putative Effectors.</title>
        <authorList>
            <person name="Lopez D."/>
            <person name="Ribeiro S."/>
            <person name="Label P."/>
            <person name="Fumanal B."/>
            <person name="Venisse J.S."/>
            <person name="Kohler A."/>
            <person name="de Oliveira R.R."/>
            <person name="Labutti K."/>
            <person name="Lipzen A."/>
            <person name="Lail K."/>
            <person name="Bauer D."/>
            <person name="Ohm R.A."/>
            <person name="Barry K.W."/>
            <person name="Spatafora J."/>
            <person name="Grigoriev I.V."/>
            <person name="Martin F.M."/>
            <person name="Pujade-Renaud V."/>
        </authorList>
    </citation>
    <scope>NUCLEOTIDE SEQUENCE [LARGE SCALE GENOMIC DNA]</scope>
    <source>
        <strain evidence="2 3">Philippines</strain>
    </source>
</reference>
<dbReference type="Pfam" id="PF10309">
    <property type="entry name" value="NCBP3"/>
    <property type="match status" value="1"/>
</dbReference>
<dbReference type="EMBL" id="KZ678133">
    <property type="protein sequence ID" value="PSN68865.1"/>
    <property type="molecule type" value="Genomic_DNA"/>
</dbReference>
<name>A0A2T2NTV0_CORCC</name>
<evidence type="ECO:0000313" key="3">
    <source>
        <dbReference type="Proteomes" id="UP000240883"/>
    </source>
</evidence>
<gene>
    <name evidence="2" type="ORF">BS50DRAFT_572050</name>
</gene>
<keyword evidence="3" id="KW-1185">Reference proteome</keyword>
<feature type="compositionally biased region" description="Basic residues" evidence="1">
    <location>
        <begin position="303"/>
        <end position="317"/>
    </location>
</feature>
<dbReference type="Proteomes" id="UP000240883">
    <property type="component" value="Unassembled WGS sequence"/>
</dbReference>
<feature type="region of interest" description="Disordered" evidence="1">
    <location>
        <begin position="16"/>
        <end position="43"/>
    </location>
</feature>
<dbReference type="InterPro" id="IPR019416">
    <property type="entry name" value="NCBP3"/>
</dbReference>
<evidence type="ECO:0000256" key="1">
    <source>
        <dbReference type="SAM" id="MobiDB-lite"/>
    </source>
</evidence>
<feature type="compositionally biased region" description="Polar residues" evidence="1">
    <location>
        <begin position="348"/>
        <end position="357"/>
    </location>
</feature>
<protein>
    <submittedName>
        <fullName evidence="2">Uncharacterized protein</fullName>
    </submittedName>
</protein>
<dbReference type="OrthoDB" id="422106at2759"/>
<dbReference type="GO" id="GO:0000340">
    <property type="term" value="F:RNA 7-methylguanosine cap binding"/>
    <property type="evidence" value="ECO:0007669"/>
    <property type="project" value="InterPro"/>
</dbReference>
<feature type="region of interest" description="Disordered" evidence="1">
    <location>
        <begin position="122"/>
        <end position="475"/>
    </location>
</feature>